<keyword evidence="2" id="KW-1185">Reference proteome</keyword>
<dbReference type="Proteomes" id="UP001153069">
    <property type="component" value="Unassembled WGS sequence"/>
</dbReference>
<evidence type="ECO:0000313" key="2">
    <source>
        <dbReference type="Proteomes" id="UP001153069"/>
    </source>
</evidence>
<proteinExistence type="predicted"/>
<accession>A0A9N8DI79</accession>
<organism evidence="1 2">
    <name type="scientific">Seminavis robusta</name>
    <dbReference type="NCBI Taxonomy" id="568900"/>
    <lineage>
        <taxon>Eukaryota</taxon>
        <taxon>Sar</taxon>
        <taxon>Stramenopiles</taxon>
        <taxon>Ochrophyta</taxon>
        <taxon>Bacillariophyta</taxon>
        <taxon>Bacillariophyceae</taxon>
        <taxon>Bacillariophycidae</taxon>
        <taxon>Naviculales</taxon>
        <taxon>Naviculaceae</taxon>
        <taxon>Seminavis</taxon>
    </lineage>
</organism>
<dbReference type="AlphaFoldDB" id="A0A9N8DI79"/>
<comment type="caution">
    <text evidence="1">The sequence shown here is derived from an EMBL/GenBank/DDBJ whole genome shotgun (WGS) entry which is preliminary data.</text>
</comment>
<gene>
    <name evidence="1" type="ORF">SEMRO_141_G065720.1</name>
</gene>
<dbReference type="EMBL" id="CAICTM010000140">
    <property type="protein sequence ID" value="CAB9502596.1"/>
    <property type="molecule type" value="Genomic_DNA"/>
</dbReference>
<sequence length="850" mass="96138">MNKRVLETPDNGYPRPKQEEFAPDEDLLHVYDTVDISAKSQMLLTQQAITDVATLLGREDDLQRAALPGVNRGTQKQLHNFCLWYKDYSMKWDAVNVKTHFDEDSLPRFERDRLEAATCDSSGGLLALDMERICNVLDISQKTRGQLAKLEIKTAKALVGKKTELEVFSLLNIKQTTQKHLLKVCLFREDFYRTNDSDKEWLHHLNDESFAKFEQEDSKEREFRLAVENIHEGPGNRGVGDISDKAVQFGATITARYLSHHLVEQCRNKFNPDDVSRKCIKALLHPAGAPTKVVHVVSGKTQSGKSTVKAVCAVAHRQLQTLLIIITKGIAERDDLKIKLSMLLGGCRESLESGRLVIADTGSQIEKATAAVLGIRKDNPHARFGIIVDESDAMYRTKDGVQIFEKRFAALMALGPSFRMEISATIYSTVQVLSERGVPVEMMEVLTTDDYSGIDQMEHFTYGNNKATGRGCPKHSDISDSRFNKEKIKSYLPYTSKPMVDMLREALQSTHKGILVLVATNPRVYAEGNVLTQAAGTQNFFRAEGTDFVAVAATGRGVYFRFPGCRKGRFIRKKLKTVSEIISQMDKAVRLDTPIIIFGYSRMCRCVSFRSSTRVPTHMILSRGPGYSLEDYIQAIGRATFNGLSVLEQNGHSHVTVLTNENDFLAAKKYYSFVQAINVYLSRNPGVPLQKVLRCATKKLPDEANCFRHTNRKIGRRKDLKMKNPGREAFEDPVVLSDGQNKRDRYWTNLRAQRLMRIFYEESDGEEGFALSTYHLVETYNEIYPPEDGDTELKKKAVGKIMGDLVRDVIFEKVTIKNEKEKRWSPKSILILPSLLNENLGELDDRDDLY</sequence>
<evidence type="ECO:0000313" key="1">
    <source>
        <dbReference type="EMBL" id="CAB9502596.1"/>
    </source>
</evidence>
<name>A0A9N8DI79_9STRA</name>
<dbReference type="OrthoDB" id="57181at2759"/>
<protein>
    <submittedName>
        <fullName evidence="1">Uncharacterized protein</fullName>
    </submittedName>
</protein>
<reference evidence="1" key="1">
    <citation type="submission" date="2020-06" db="EMBL/GenBank/DDBJ databases">
        <authorList>
            <consortium name="Plant Systems Biology data submission"/>
        </authorList>
    </citation>
    <scope>NUCLEOTIDE SEQUENCE</scope>
    <source>
        <strain evidence="1">D6</strain>
    </source>
</reference>